<dbReference type="Pfam" id="PF09648">
    <property type="entry name" value="YycI"/>
    <property type="match status" value="1"/>
</dbReference>
<evidence type="ECO:0000256" key="1">
    <source>
        <dbReference type="SAM" id="Phobius"/>
    </source>
</evidence>
<sequence length="259" mass="30170">MNFKRIEILFIFVFFFLDIFLFFNYQQTVNVQSNSEKETTVTDAINEMRKDNISVPKVSSTRKQKGYLLSYSHTGANNNEKDSAATNLLQKKVTLKTPITISKKNPVEDLKKFIENNSEINHAQDYVYSKDLSSDKHFVFVQKFQKNLFYDLNGQLSFDLKGNVISDYLISHIDSLSESKEFETIMSEEEAIVKLYTLNEIPNNTRILWRQLAYSWMLEANNVSVYVPTWYIALQNKRTKNITIEKINAFTGALWKASF</sequence>
<accession>A0AAU9DRT8</accession>
<dbReference type="GO" id="GO:0016020">
    <property type="term" value="C:membrane"/>
    <property type="evidence" value="ECO:0007669"/>
    <property type="project" value="InterPro"/>
</dbReference>
<dbReference type="Proteomes" id="UP001321861">
    <property type="component" value="Chromosome"/>
</dbReference>
<feature type="domain" description="Regulatory protein YycH-like" evidence="2">
    <location>
        <begin position="33"/>
        <end position="250"/>
    </location>
</feature>
<evidence type="ECO:0000259" key="2">
    <source>
        <dbReference type="Pfam" id="PF09648"/>
    </source>
</evidence>
<evidence type="ECO:0000313" key="3">
    <source>
        <dbReference type="EMBL" id="BDR58684.1"/>
    </source>
</evidence>
<keyword evidence="1" id="KW-0472">Membrane</keyword>
<dbReference type="RefSeq" id="WP_317636554.1">
    <property type="nucleotide sequence ID" value="NZ_AP026802.1"/>
</dbReference>
<keyword evidence="1" id="KW-1133">Transmembrane helix</keyword>
<dbReference type="Gene3D" id="2.40.128.690">
    <property type="entry name" value="YycH protein, domain 3-like"/>
    <property type="match status" value="1"/>
</dbReference>
<name>A0AAU9DRT8_9LACO</name>
<gene>
    <name evidence="3" type="ORF">XA3_11250</name>
</gene>
<organism evidence="3 4">
    <name type="scientific">Xylocopilactobacillus apicola</name>
    <dbReference type="NCBI Taxonomy" id="2932184"/>
    <lineage>
        <taxon>Bacteria</taxon>
        <taxon>Bacillati</taxon>
        <taxon>Bacillota</taxon>
        <taxon>Bacilli</taxon>
        <taxon>Lactobacillales</taxon>
        <taxon>Lactobacillaceae</taxon>
        <taxon>Xylocopilactobacillus</taxon>
    </lineage>
</organism>
<evidence type="ECO:0000313" key="4">
    <source>
        <dbReference type="Proteomes" id="UP001321861"/>
    </source>
</evidence>
<dbReference type="InterPro" id="IPR018604">
    <property type="entry name" value="YycI-like"/>
</dbReference>
<protein>
    <recommendedName>
        <fullName evidence="2">Regulatory protein YycH-like domain-containing protein</fullName>
    </recommendedName>
</protein>
<feature type="transmembrane region" description="Helical" evidence="1">
    <location>
        <begin position="7"/>
        <end position="25"/>
    </location>
</feature>
<keyword evidence="4" id="KW-1185">Reference proteome</keyword>
<proteinExistence type="predicted"/>
<keyword evidence="1" id="KW-0812">Transmembrane</keyword>
<reference evidence="3 4" key="1">
    <citation type="journal article" date="2023" name="Microbiol. Spectr.">
        <title>Symbiosis of Carpenter Bees with Uncharacterized Lactic Acid Bacteria Showing NAD Auxotrophy.</title>
        <authorList>
            <person name="Kawasaki S."/>
            <person name="Ozawa K."/>
            <person name="Mori T."/>
            <person name="Yamamoto A."/>
            <person name="Ito M."/>
            <person name="Ohkuma M."/>
            <person name="Sakamoto M."/>
            <person name="Matsutani M."/>
        </authorList>
    </citation>
    <scope>NUCLEOTIDE SEQUENCE [LARGE SCALE GENOMIC DNA]</scope>
    <source>
        <strain evidence="3 4">XA3</strain>
    </source>
</reference>
<dbReference type="KEGG" id="xap:XA3_11250"/>
<dbReference type="AlphaFoldDB" id="A0AAU9DRT8"/>
<dbReference type="EMBL" id="AP026802">
    <property type="protein sequence ID" value="BDR58684.1"/>
    <property type="molecule type" value="Genomic_DNA"/>
</dbReference>